<feature type="transmembrane region" description="Helical" evidence="10">
    <location>
        <begin position="26"/>
        <end position="45"/>
    </location>
</feature>
<evidence type="ECO:0000256" key="4">
    <source>
        <dbReference type="ARBA" id="ARBA00022692"/>
    </source>
</evidence>
<feature type="transmembrane region" description="Helical" evidence="10">
    <location>
        <begin position="78"/>
        <end position="100"/>
    </location>
</feature>
<evidence type="ECO:0000256" key="6">
    <source>
        <dbReference type="ARBA" id="ARBA00022989"/>
    </source>
</evidence>
<evidence type="ECO:0000256" key="10">
    <source>
        <dbReference type="SAM" id="Phobius"/>
    </source>
</evidence>
<dbReference type="Pfam" id="PF02949">
    <property type="entry name" value="7tm_6"/>
    <property type="match status" value="1"/>
</dbReference>
<feature type="transmembrane region" description="Helical" evidence="10">
    <location>
        <begin position="254"/>
        <end position="275"/>
    </location>
</feature>
<proteinExistence type="predicted"/>
<evidence type="ECO:0000313" key="12">
    <source>
        <dbReference type="Proteomes" id="UP000729913"/>
    </source>
</evidence>
<evidence type="ECO:0000256" key="8">
    <source>
        <dbReference type="ARBA" id="ARBA00023170"/>
    </source>
</evidence>
<dbReference type="GO" id="GO:0007165">
    <property type="term" value="P:signal transduction"/>
    <property type="evidence" value="ECO:0007669"/>
    <property type="project" value="UniProtKB-KW"/>
</dbReference>
<organism evidence="11 12">
    <name type="scientific">Cotesia typhae</name>
    <dbReference type="NCBI Taxonomy" id="2053667"/>
    <lineage>
        <taxon>Eukaryota</taxon>
        <taxon>Metazoa</taxon>
        <taxon>Ecdysozoa</taxon>
        <taxon>Arthropoda</taxon>
        <taxon>Hexapoda</taxon>
        <taxon>Insecta</taxon>
        <taxon>Pterygota</taxon>
        <taxon>Neoptera</taxon>
        <taxon>Endopterygota</taxon>
        <taxon>Hymenoptera</taxon>
        <taxon>Apocrita</taxon>
        <taxon>Ichneumonoidea</taxon>
        <taxon>Braconidae</taxon>
        <taxon>Microgastrinae</taxon>
        <taxon>Cotesia</taxon>
    </lineage>
</organism>
<dbReference type="OrthoDB" id="8185860at2759"/>
<dbReference type="Proteomes" id="UP000729913">
    <property type="component" value="Unassembled WGS sequence"/>
</dbReference>
<accession>A0A8J5QQC3</accession>
<keyword evidence="8" id="KW-0675">Receptor</keyword>
<dbReference type="InterPro" id="IPR004117">
    <property type="entry name" value="7tm6_olfct_rcpt"/>
</dbReference>
<name>A0A8J5QQC3_9HYME</name>
<dbReference type="EMBL" id="JAAOIC020000060">
    <property type="protein sequence ID" value="KAG8035531.1"/>
    <property type="molecule type" value="Genomic_DNA"/>
</dbReference>
<dbReference type="AlphaFoldDB" id="A0A8J5QQC3"/>
<dbReference type="GO" id="GO:0004984">
    <property type="term" value="F:olfactory receptor activity"/>
    <property type="evidence" value="ECO:0007669"/>
    <property type="project" value="InterPro"/>
</dbReference>
<feature type="transmembrane region" description="Helical" evidence="10">
    <location>
        <begin position="225"/>
        <end position="247"/>
    </location>
</feature>
<keyword evidence="7 10" id="KW-0472">Membrane</keyword>
<keyword evidence="4 10" id="KW-0812">Transmembrane</keyword>
<keyword evidence="9" id="KW-0807">Transducer</keyword>
<keyword evidence="2" id="KW-1003">Cell membrane</keyword>
<keyword evidence="6 10" id="KW-1133">Transmembrane helix</keyword>
<comment type="subcellular location">
    <subcellularLocation>
        <location evidence="1">Cell membrane</location>
        <topology evidence="1">Multi-pass membrane protein</topology>
    </subcellularLocation>
</comment>
<dbReference type="PANTHER" id="PTHR21137:SF35">
    <property type="entry name" value="ODORANT RECEPTOR 19A-RELATED"/>
    <property type="match status" value="1"/>
</dbReference>
<protein>
    <recommendedName>
        <fullName evidence="13">Odorant receptor</fullName>
    </recommendedName>
</protein>
<evidence type="ECO:0000256" key="3">
    <source>
        <dbReference type="ARBA" id="ARBA00022606"/>
    </source>
</evidence>
<dbReference type="PANTHER" id="PTHR21137">
    <property type="entry name" value="ODORANT RECEPTOR"/>
    <property type="match status" value="1"/>
</dbReference>
<evidence type="ECO:0000256" key="5">
    <source>
        <dbReference type="ARBA" id="ARBA00022725"/>
    </source>
</evidence>
<evidence type="ECO:0000313" key="11">
    <source>
        <dbReference type="EMBL" id="KAG8035531.1"/>
    </source>
</evidence>
<evidence type="ECO:0000256" key="9">
    <source>
        <dbReference type="ARBA" id="ARBA00023224"/>
    </source>
</evidence>
<sequence length="352" mass="39803">CLVTTIYIYELITKGNCDLITDIVDALSLVATSIMSISKIIVPLINKKKMYFIIKSLIKDWTTVCDEKSKKIMLNYAFAGRIFLFVTMISSNSVVIGLILDNPPTTYKFSPDQISDNATVLRNIPIGANCWVSTSISMSIYFAYYSLLAVHLFLVCITNAGNDSCMCGIALHVCGQFKLLYTDMESLDGKKNFFSLRKQINRLSRRHIYLINLANKFQGTFSLTILLQVTTNLFVISISGILLIWGLKTGNDEMIIGALIRILLLFSILFVYSFIGELLSTQFSSLKLAIYNCSWYEMSPLLAKDLIFIMMKANHAFHLTAGKICYMNLSGFTGFVRMSFSYFSFIRLIFKE</sequence>
<keyword evidence="5" id="KW-0552">Olfaction</keyword>
<dbReference type="GO" id="GO:0005549">
    <property type="term" value="F:odorant binding"/>
    <property type="evidence" value="ECO:0007669"/>
    <property type="project" value="InterPro"/>
</dbReference>
<keyword evidence="12" id="KW-1185">Reference proteome</keyword>
<evidence type="ECO:0008006" key="13">
    <source>
        <dbReference type="Google" id="ProtNLM"/>
    </source>
</evidence>
<reference evidence="11" key="2">
    <citation type="submission" date="2021-04" db="EMBL/GenBank/DDBJ databases">
        <title>Genome-wide patterns of bracovirus chromosomal integration into multiple host tissues during parasitism.</title>
        <authorList>
            <person name="Chebbi M.A.C."/>
        </authorList>
    </citation>
    <scope>NUCLEOTIDE SEQUENCE</scope>
    <source>
        <tissue evidence="11">Whole body</tissue>
    </source>
</reference>
<feature type="transmembrane region" description="Helical" evidence="10">
    <location>
        <begin position="138"/>
        <end position="157"/>
    </location>
</feature>
<gene>
    <name evidence="11" type="ORF">G9C98_006977</name>
</gene>
<evidence type="ECO:0000256" key="7">
    <source>
        <dbReference type="ARBA" id="ARBA00023136"/>
    </source>
</evidence>
<comment type="caution">
    <text evidence="11">The sequence shown here is derived from an EMBL/GenBank/DDBJ whole genome shotgun (WGS) entry which is preliminary data.</text>
</comment>
<keyword evidence="3" id="KW-0716">Sensory transduction</keyword>
<feature type="transmembrane region" description="Helical" evidence="10">
    <location>
        <begin position="329"/>
        <end position="350"/>
    </location>
</feature>
<reference evidence="11" key="1">
    <citation type="submission" date="2020-03" db="EMBL/GenBank/DDBJ databases">
        <authorList>
            <person name="Chebbi M.A."/>
            <person name="Drezen J.M."/>
        </authorList>
    </citation>
    <scope>NUCLEOTIDE SEQUENCE</scope>
    <source>
        <tissue evidence="11">Whole body</tissue>
    </source>
</reference>
<feature type="non-terminal residue" evidence="11">
    <location>
        <position position="1"/>
    </location>
</feature>
<evidence type="ECO:0000256" key="1">
    <source>
        <dbReference type="ARBA" id="ARBA00004651"/>
    </source>
</evidence>
<dbReference type="GO" id="GO:0005886">
    <property type="term" value="C:plasma membrane"/>
    <property type="evidence" value="ECO:0007669"/>
    <property type="project" value="UniProtKB-SubCell"/>
</dbReference>
<evidence type="ECO:0000256" key="2">
    <source>
        <dbReference type="ARBA" id="ARBA00022475"/>
    </source>
</evidence>